<keyword evidence="2" id="KW-0378">Hydrolase</keyword>
<accession>A0A926I634</accession>
<dbReference type="Proteomes" id="UP000610760">
    <property type="component" value="Unassembled WGS sequence"/>
</dbReference>
<keyword evidence="2" id="KW-0121">Carboxypeptidase</keyword>
<evidence type="ECO:0000313" key="2">
    <source>
        <dbReference type="EMBL" id="MBC8559500.1"/>
    </source>
</evidence>
<comment type="caution">
    <text evidence="2">The sequence shown here is derived from an EMBL/GenBank/DDBJ whole genome shotgun (WGS) entry which is preliminary data.</text>
</comment>
<feature type="region of interest" description="Disordered" evidence="1">
    <location>
        <begin position="21"/>
        <end position="42"/>
    </location>
</feature>
<organism evidence="2 3">
    <name type="scientific">Fumia xinanensis</name>
    <dbReference type="NCBI Taxonomy" id="2763659"/>
    <lineage>
        <taxon>Bacteria</taxon>
        <taxon>Bacillati</taxon>
        <taxon>Bacillota</taxon>
        <taxon>Clostridia</taxon>
        <taxon>Eubacteriales</taxon>
        <taxon>Oscillospiraceae</taxon>
        <taxon>Fumia</taxon>
    </lineage>
</organism>
<dbReference type="RefSeq" id="WP_249294393.1">
    <property type="nucleotide sequence ID" value="NZ_JACRSV010000001.1"/>
</dbReference>
<dbReference type="EMBL" id="JACRSV010000001">
    <property type="protein sequence ID" value="MBC8559500.1"/>
    <property type="molecule type" value="Genomic_DNA"/>
</dbReference>
<keyword evidence="3" id="KW-1185">Reference proteome</keyword>
<evidence type="ECO:0000313" key="3">
    <source>
        <dbReference type="Proteomes" id="UP000610760"/>
    </source>
</evidence>
<protein>
    <submittedName>
        <fullName evidence="2">Carboxypeptidase regulatory-like domain-containing protein</fullName>
    </submittedName>
</protein>
<feature type="region of interest" description="Disordered" evidence="1">
    <location>
        <begin position="61"/>
        <end position="87"/>
    </location>
</feature>
<dbReference type="AlphaFoldDB" id="A0A926I634"/>
<keyword evidence="2" id="KW-0645">Protease</keyword>
<name>A0A926I634_9FIRM</name>
<reference evidence="2" key="1">
    <citation type="submission" date="2020-08" db="EMBL/GenBank/DDBJ databases">
        <title>Genome public.</title>
        <authorList>
            <person name="Liu C."/>
            <person name="Sun Q."/>
        </authorList>
    </citation>
    <scope>NUCLEOTIDE SEQUENCE</scope>
    <source>
        <strain evidence="2">NSJ-33</strain>
    </source>
</reference>
<gene>
    <name evidence="2" type="ORF">H8710_05370</name>
</gene>
<dbReference type="GO" id="GO:0004180">
    <property type="term" value="F:carboxypeptidase activity"/>
    <property type="evidence" value="ECO:0007669"/>
    <property type="project" value="UniProtKB-KW"/>
</dbReference>
<sequence length="276" mass="29703">MYQGSMQEIMERYKQELYNYHQRSRTPEAEQVSASADRPSVLEASAETMPTVAAVSASAAKEVKTASVSPEQPETLETGAEAKPEAVAVSAPMSEPSYREADAVVPENPVNFRGEPLEIAPSLVLPSVGAPVEKEEEPPKAPDEYEIFKSENSGTGTLKVQVYIAKGAIPLQDAAVYVTKEFNGSPRVFFSGTTDADGIVAGIQLPAPPRQESQQPEEVPPYATYNIYVDAAGYRPEEFKGVPIFDGVQSIQPVNMTPANGADLPAEVTVEEEPDL</sequence>
<proteinExistence type="predicted"/>
<evidence type="ECO:0000256" key="1">
    <source>
        <dbReference type="SAM" id="MobiDB-lite"/>
    </source>
</evidence>